<name>A0A397CFW7_APHAT</name>
<feature type="region of interest" description="Disordered" evidence="1">
    <location>
        <begin position="1"/>
        <end position="25"/>
    </location>
</feature>
<evidence type="ECO:0000313" key="3">
    <source>
        <dbReference type="EMBL" id="RHZ26254.1"/>
    </source>
</evidence>
<dbReference type="PANTHER" id="PTHR37558:SF1">
    <property type="entry name" value="HTH CENPB-TYPE DOMAIN-CONTAINING PROTEIN"/>
    <property type="match status" value="1"/>
</dbReference>
<evidence type="ECO:0000313" key="2">
    <source>
        <dbReference type="EMBL" id="RHY42488.1"/>
    </source>
</evidence>
<proteinExistence type="predicted"/>
<gene>
    <name evidence="3" type="ORF">DYB37_013822</name>
    <name evidence="2" type="ORF">DYB38_013185</name>
</gene>
<protein>
    <recommendedName>
        <fullName evidence="6">Myb-like domain-containing protein</fullName>
    </recommendedName>
</protein>
<dbReference type="EMBL" id="QUTC01008904">
    <property type="protein sequence ID" value="RHY42488.1"/>
    <property type="molecule type" value="Genomic_DNA"/>
</dbReference>
<feature type="non-terminal residue" evidence="2">
    <location>
        <position position="1"/>
    </location>
</feature>
<reference evidence="4 5" key="1">
    <citation type="submission" date="2018-08" db="EMBL/GenBank/DDBJ databases">
        <title>Aphanomyces genome sequencing and annotation.</title>
        <authorList>
            <person name="Minardi D."/>
            <person name="Oidtmann B."/>
            <person name="Van Der Giezen M."/>
            <person name="Studholme D.J."/>
        </authorList>
    </citation>
    <scope>NUCLEOTIDE SEQUENCE [LARGE SCALE GENOMIC DNA]</scope>
    <source>
        <strain evidence="3 5">Da</strain>
        <strain evidence="2 4">SA</strain>
    </source>
</reference>
<evidence type="ECO:0008006" key="6">
    <source>
        <dbReference type="Google" id="ProtNLM"/>
    </source>
</evidence>
<feature type="compositionally biased region" description="Basic and acidic residues" evidence="1">
    <location>
        <begin position="163"/>
        <end position="179"/>
    </location>
</feature>
<accession>A0A397CFW7</accession>
<dbReference type="PANTHER" id="PTHR37558">
    <property type="entry name" value="HTH CENPB-TYPE DOMAIN-CONTAINING PROTEIN"/>
    <property type="match status" value="1"/>
</dbReference>
<evidence type="ECO:0000313" key="4">
    <source>
        <dbReference type="Proteomes" id="UP000265716"/>
    </source>
</evidence>
<organism evidence="2 4">
    <name type="scientific">Aphanomyces astaci</name>
    <name type="common">Crayfish plague agent</name>
    <dbReference type="NCBI Taxonomy" id="112090"/>
    <lineage>
        <taxon>Eukaryota</taxon>
        <taxon>Sar</taxon>
        <taxon>Stramenopiles</taxon>
        <taxon>Oomycota</taxon>
        <taxon>Saprolegniomycetes</taxon>
        <taxon>Saprolegniales</taxon>
        <taxon>Verrucalvaceae</taxon>
        <taxon>Aphanomyces</taxon>
    </lineage>
</organism>
<dbReference type="EMBL" id="QUTH01002382">
    <property type="protein sequence ID" value="RHZ26254.1"/>
    <property type="molecule type" value="Genomic_DNA"/>
</dbReference>
<dbReference type="VEuPathDB" id="FungiDB:H257_11101"/>
<dbReference type="Proteomes" id="UP000265716">
    <property type="component" value="Unassembled WGS sequence"/>
</dbReference>
<comment type="caution">
    <text evidence="2">The sequence shown here is derived from an EMBL/GenBank/DDBJ whole genome shotgun (WGS) entry which is preliminary data.</text>
</comment>
<evidence type="ECO:0000256" key="1">
    <source>
        <dbReference type="SAM" id="MobiDB-lite"/>
    </source>
</evidence>
<feature type="region of interest" description="Disordered" evidence="1">
    <location>
        <begin position="163"/>
        <end position="184"/>
    </location>
</feature>
<sequence length="253" mass="29019">QQPSTDDYSVPVQFESGMPEVEKRRNWSSPEDLMLLIQAAADQPFAADKGQVTKAWQTLAETLMASDKFTRIVDAKKVQHRFGLLVDEHRKFDMASSRLSGVDEEETEKHMVLDDILSQLEDVKLLATAKQSATSEDKNTVEQDGVYVREMAMQTLKRRAEASKVGEVSKKKAASEGRRNSLLSTLEKEGERELALRDKELEFKRFKFESDLKQREYEREERKAEREHQLALARIESDKISTLLNAVLESRKK</sequence>
<dbReference type="AlphaFoldDB" id="A0A397CFW7"/>
<dbReference type="Proteomes" id="UP000285430">
    <property type="component" value="Unassembled WGS sequence"/>
</dbReference>
<evidence type="ECO:0000313" key="5">
    <source>
        <dbReference type="Proteomes" id="UP000285430"/>
    </source>
</evidence>